<dbReference type="VEuPathDB" id="FungiDB:ASPVEDRAFT_46568"/>
<evidence type="ECO:0000256" key="1">
    <source>
        <dbReference type="ARBA" id="ARBA00022630"/>
    </source>
</evidence>
<dbReference type="EMBL" id="KV878136">
    <property type="protein sequence ID" value="OJJ07218.1"/>
    <property type="molecule type" value="Genomic_DNA"/>
</dbReference>
<evidence type="ECO:0000313" key="4">
    <source>
        <dbReference type="EMBL" id="OJJ07218.1"/>
    </source>
</evidence>
<keyword evidence="2" id="KW-0288">FMN</keyword>
<dbReference type="AlphaFoldDB" id="A0A1L9Q0E0"/>
<accession>A0A1L9Q0E0</accession>
<dbReference type="Proteomes" id="UP000184073">
    <property type="component" value="Unassembled WGS sequence"/>
</dbReference>
<dbReference type="Gene3D" id="3.20.20.70">
    <property type="entry name" value="Aldolase class I"/>
    <property type="match status" value="1"/>
</dbReference>
<dbReference type="OrthoDB" id="2349068at2759"/>
<dbReference type="PANTHER" id="PTHR32332">
    <property type="entry name" value="2-NITROPROPANE DIOXYGENASE"/>
    <property type="match status" value="1"/>
</dbReference>
<evidence type="ECO:0000256" key="2">
    <source>
        <dbReference type="ARBA" id="ARBA00022643"/>
    </source>
</evidence>
<dbReference type="Pfam" id="PF03060">
    <property type="entry name" value="NMO"/>
    <property type="match status" value="1"/>
</dbReference>
<sequence length="363" mass="38675">MPGITHLSKPLAQRYPWAKAPLLVSAPMRVFSGPELAVSVSHAGGLGFLGPRIKTQDTLTDLEKSTELLKKLPSPPPTSNQATLPIGVGFQLWSDDIDIAVAAVEKHKPCAAWLYAPSNGQADLNTWSRRLRAVSPHTQIWVQIGTVREAESLVAAGSERPDVVVIQGSESGGHGRAKDGLGLMALFPEVEDVLLSASASGSASGRIPLFAAGGIADARGALGAIALGADGVVMGTRFLASTEARISDGYRREVVRARDGATSTTRTLLYNHLRGTYGWPEEYSPRTIINRSFVEEQEGKPFEELKRLHDEALQKGDDGWGVEGRLATYAGAAVGLIHGVKDAGEIVRECREGVARRFAGLDA</sequence>
<protein>
    <submittedName>
        <fullName evidence="4">Uncharacterized protein</fullName>
    </submittedName>
</protein>
<dbReference type="GeneID" id="63729093"/>
<keyword evidence="3" id="KW-0560">Oxidoreductase</keyword>
<keyword evidence="1" id="KW-0285">Flavoprotein</keyword>
<dbReference type="RefSeq" id="XP_040672980.1">
    <property type="nucleotide sequence ID" value="XM_040813582.1"/>
</dbReference>
<dbReference type="GO" id="GO:0018580">
    <property type="term" value="F:nitronate monooxygenase activity"/>
    <property type="evidence" value="ECO:0007669"/>
    <property type="project" value="InterPro"/>
</dbReference>
<gene>
    <name evidence="4" type="ORF">ASPVEDRAFT_46568</name>
</gene>
<name>A0A1L9Q0E0_ASPVE</name>
<dbReference type="STRING" id="1036611.A0A1L9Q0E0"/>
<reference evidence="5" key="1">
    <citation type="journal article" date="2017" name="Genome Biol.">
        <title>Comparative genomics reveals high biological diversity and specific adaptations in the industrially and medically important fungal genus Aspergillus.</title>
        <authorList>
            <person name="de Vries R.P."/>
            <person name="Riley R."/>
            <person name="Wiebenga A."/>
            <person name="Aguilar-Osorio G."/>
            <person name="Amillis S."/>
            <person name="Uchima C.A."/>
            <person name="Anderluh G."/>
            <person name="Asadollahi M."/>
            <person name="Askin M."/>
            <person name="Barry K."/>
            <person name="Battaglia E."/>
            <person name="Bayram O."/>
            <person name="Benocci T."/>
            <person name="Braus-Stromeyer S.A."/>
            <person name="Caldana C."/>
            <person name="Canovas D."/>
            <person name="Cerqueira G.C."/>
            <person name="Chen F."/>
            <person name="Chen W."/>
            <person name="Choi C."/>
            <person name="Clum A."/>
            <person name="Dos Santos R.A."/>
            <person name="Damasio A.R."/>
            <person name="Diallinas G."/>
            <person name="Emri T."/>
            <person name="Fekete E."/>
            <person name="Flipphi M."/>
            <person name="Freyberg S."/>
            <person name="Gallo A."/>
            <person name="Gournas C."/>
            <person name="Habgood R."/>
            <person name="Hainaut M."/>
            <person name="Harispe M.L."/>
            <person name="Henrissat B."/>
            <person name="Hilden K.S."/>
            <person name="Hope R."/>
            <person name="Hossain A."/>
            <person name="Karabika E."/>
            <person name="Karaffa L."/>
            <person name="Karanyi Z."/>
            <person name="Krasevec N."/>
            <person name="Kuo A."/>
            <person name="Kusch H."/>
            <person name="LaButti K."/>
            <person name="Lagendijk E.L."/>
            <person name="Lapidus A."/>
            <person name="Levasseur A."/>
            <person name="Lindquist E."/>
            <person name="Lipzen A."/>
            <person name="Logrieco A.F."/>
            <person name="MacCabe A."/>
            <person name="Maekelae M.R."/>
            <person name="Malavazi I."/>
            <person name="Melin P."/>
            <person name="Meyer V."/>
            <person name="Mielnichuk N."/>
            <person name="Miskei M."/>
            <person name="Molnar A.P."/>
            <person name="Mule G."/>
            <person name="Ngan C.Y."/>
            <person name="Orejas M."/>
            <person name="Orosz E."/>
            <person name="Ouedraogo J.P."/>
            <person name="Overkamp K.M."/>
            <person name="Park H.-S."/>
            <person name="Perrone G."/>
            <person name="Piumi F."/>
            <person name="Punt P.J."/>
            <person name="Ram A.F."/>
            <person name="Ramon A."/>
            <person name="Rauscher S."/>
            <person name="Record E."/>
            <person name="Riano-Pachon D.M."/>
            <person name="Robert V."/>
            <person name="Roehrig J."/>
            <person name="Ruller R."/>
            <person name="Salamov A."/>
            <person name="Salih N.S."/>
            <person name="Samson R.A."/>
            <person name="Sandor E."/>
            <person name="Sanguinetti M."/>
            <person name="Schuetze T."/>
            <person name="Sepcic K."/>
            <person name="Shelest E."/>
            <person name="Sherlock G."/>
            <person name="Sophianopoulou V."/>
            <person name="Squina F.M."/>
            <person name="Sun H."/>
            <person name="Susca A."/>
            <person name="Todd R.B."/>
            <person name="Tsang A."/>
            <person name="Unkles S.E."/>
            <person name="van de Wiele N."/>
            <person name="van Rossen-Uffink D."/>
            <person name="Oliveira J.V."/>
            <person name="Vesth T.C."/>
            <person name="Visser J."/>
            <person name="Yu J.-H."/>
            <person name="Zhou M."/>
            <person name="Andersen M.R."/>
            <person name="Archer D.B."/>
            <person name="Baker S.E."/>
            <person name="Benoit I."/>
            <person name="Brakhage A.A."/>
            <person name="Braus G.H."/>
            <person name="Fischer R."/>
            <person name="Frisvad J.C."/>
            <person name="Goldman G.H."/>
            <person name="Houbraken J."/>
            <person name="Oakley B."/>
            <person name="Pocsi I."/>
            <person name="Scazzocchio C."/>
            <person name="Seiboth B."/>
            <person name="vanKuyk P.A."/>
            <person name="Wortman J."/>
            <person name="Dyer P.S."/>
            <person name="Grigoriev I.V."/>
        </authorList>
    </citation>
    <scope>NUCLEOTIDE SEQUENCE [LARGE SCALE GENOMIC DNA]</scope>
    <source>
        <strain evidence="5">CBS 583.65</strain>
    </source>
</reference>
<keyword evidence="5" id="KW-1185">Reference proteome</keyword>
<dbReference type="InterPro" id="IPR013785">
    <property type="entry name" value="Aldolase_TIM"/>
</dbReference>
<proteinExistence type="predicted"/>
<dbReference type="CDD" id="cd04730">
    <property type="entry name" value="NPD_like"/>
    <property type="match status" value="1"/>
</dbReference>
<dbReference type="InterPro" id="IPR004136">
    <property type="entry name" value="NMO"/>
</dbReference>
<dbReference type="SUPFAM" id="SSF51412">
    <property type="entry name" value="Inosine monophosphate dehydrogenase (IMPDH)"/>
    <property type="match status" value="1"/>
</dbReference>
<evidence type="ECO:0000313" key="5">
    <source>
        <dbReference type="Proteomes" id="UP000184073"/>
    </source>
</evidence>
<organism evidence="4 5">
    <name type="scientific">Aspergillus versicolor CBS 583.65</name>
    <dbReference type="NCBI Taxonomy" id="1036611"/>
    <lineage>
        <taxon>Eukaryota</taxon>
        <taxon>Fungi</taxon>
        <taxon>Dikarya</taxon>
        <taxon>Ascomycota</taxon>
        <taxon>Pezizomycotina</taxon>
        <taxon>Eurotiomycetes</taxon>
        <taxon>Eurotiomycetidae</taxon>
        <taxon>Eurotiales</taxon>
        <taxon>Aspergillaceae</taxon>
        <taxon>Aspergillus</taxon>
        <taxon>Aspergillus subgen. Nidulantes</taxon>
    </lineage>
</organism>
<evidence type="ECO:0000256" key="3">
    <source>
        <dbReference type="ARBA" id="ARBA00023002"/>
    </source>
</evidence>
<dbReference type="PANTHER" id="PTHR32332:SF34">
    <property type="entry name" value="2-NITROPROPANE DIOXYGENASE FAMILY, PUTATIVE-RELATED"/>
    <property type="match status" value="1"/>
</dbReference>